<dbReference type="SMART" id="SM00895">
    <property type="entry name" value="FCD"/>
    <property type="match status" value="1"/>
</dbReference>
<reference evidence="5 6" key="1">
    <citation type="submission" date="2016-10" db="EMBL/GenBank/DDBJ databases">
        <authorList>
            <person name="de Groot N.N."/>
        </authorList>
    </citation>
    <scope>NUCLEOTIDE SEQUENCE [LARGE SCALE GENOMIC DNA]</scope>
    <source>
        <strain evidence="5 6">OK461</strain>
    </source>
</reference>
<dbReference type="RefSeq" id="WP_079174704.1">
    <property type="nucleotide sequence ID" value="NZ_FONR01000047.1"/>
</dbReference>
<keyword evidence="3" id="KW-0804">Transcription</keyword>
<dbReference type="AlphaFoldDB" id="A0A1I2XGK4"/>
<dbReference type="PANTHER" id="PTHR43537:SF5">
    <property type="entry name" value="UXU OPERON TRANSCRIPTIONAL REGULATOR"/>
    <property type="match status" value="1"/>
</dbReference>
<dbReference type="PRINTS" id="PR00035">
    <property type="entry name" value="HTHGNTR"/>
</dbReference>
<dbReference type="GO" id="GO:0003700">
    <property type="term" value="F:DNA-binding transcription factor activity"/>
    <property type="evidence" value="ECO:0007669"/>
    <property type="project" value="InterPro"/>
</dbReference>
<accession>A0A1I2XGK4</accession>
<dbReference type="CDD" id="cd07377">
    <property type="entry name" value="WHTH_GntR"/>
    <property type="match status" value="1"/>
</dbReference>
<dbReference type="SUPFAM" id="SSF46785">
    <property type="entry name" value="Winged helix' DNA-binding domain"/>
    <property type="match status" value="1"/>
</dbReference>
<dbReference type="InterPro" id="IPR011711">
    <property type="entry name" value="GntR_C"/>
</dbReference>
<dbReference type="Gene3D" id="1.20.120.530">
    <property type="entry name" value="GntR ligand-binding domain-like"/>
    <property type="match status" value="1"/>
</dbReference>
<keyword evidence="1" id="KW-0805">Transcription regulation</keyword>
<dbReference type="Pfam" id="PF00392">
    <property type="entry name" value="GntR"/>
    <property type="match status" value="1"/>
</dbReference>
<evidence type="ECO:0000256" key="2">
    <source>
        <dbReference type="ARBA" id="ARBA00023125"/>
    </source>
</evidence>
<dbReference type="OrthoDB" id="4535513at2"/>
<evidence type="ECO:0000256" key="1">
    <source>
        <dbReference type="ARBA" id="ARBA00023015"/>
    </source>
</evidence>
<dbReference type="PROSITE" id="PS50949">
    <property type="entry name" value="HTH_GNTR"/>
    <property type="match status" value="1"/>
</dbReference>
<dbReference type="Pfam" id="PF07729">
    <property type="entry name" value="FCD"/>
    <property type="match status" value="1"/>
</dbReference>
<dbReference type="InterPro" id="IPR000524">
    <property type="entry name" value="Tscrpt_reg_HTH_GntR"/>
</dbReference>
<sequence>MEPVKHIERPHENVARQLRQAILDGTYAPGDRLPIERELSERFEVSRSMVRQALLILEQQGLVRVRSGVGGGPFVAGPSLPAAITALENLLTLDQSSVDEFARAKFVLEPVISAYAAKSITTEDLDRLAANLDRTHQQVQRGEDITETAVEFHSMLINSTRNRFLAVIVELLSRTLNRVPGPTSADPWRILAEHQRILEALRRHEPDEVGRLTRDHIASIWRDEIKDPAS</sequence>
<dbReference type="PANTHER" id="PTHR43537">
    <property type="entry name" value="TRANSCRIPTIONAL REGULATOR, GNTR FAMILY"/>
    <property type="match status" value="1"/>
</dbReference>
<gene>
    <name evidence="5" type="ORF">SAMN02787118_1474</name>
</gene>
<dbReference type="Proteomes" id="UP000181942">
    <property type="component" value="Unassembled WGS sequence"/>
</dbReference>
<organism evidence="5 6">
    <name type="scientific">Streptomyces mirabilis</name>
    <dbReference type="NCBI Taxonomy" id="68239"/>
    <lineage>
        <taxon>Bacteria</taxon>
        <taxon>Bacillati</taxon>
        <taxon>Actinomycetota</taxon>
        <taxon>Actinomycetes</taxon>
        <taxon>Kitasatosporales</taxon>
        <taxon>Streptomycetaceae</taxon>
        <taxon>Streptomyces</taxon>
    </lineage>
</organism>
<dbReference type="InterPro" id="IPR036388">
    <property type="entry name" value="WH-like_DNA-bd_sf"/>
</dbReference>
<dbReference type="SMART" id="SM00345">
    <property type="entry name" value="HTH_GNTR"/>
    <property type="match status" value="1"/>
</dbReference>
<dbReference type="Gene3D" id="1.10.10.10">
    <property type="entry name" value="Winged helix-like DNA-binding domain superfamily/Winged helix DNA-binding domain"/>
    <property type="match status" value="1"/>
</dbReference>
<keyword evidence="2 5" id="KW-0238">DNA-binding</keyword>
<evidence type="ECO:0000313" key="5">
    <source>
        <dbReference type="EMBL" id="SFH12623.1"/>
    </source>
</evidence>
<evidence type="ECO:0000313" key="6">
    <source>
        <dbReference type="Proteomes" id="UP000181942"/>
    </source>
</evidence>
<proteinExistence type="predicted"/>
<name>A0A1I2XGK4_9ACTN</name>
<protein>
    <submittedName>
        <fullName evidence="5">DNA-binding transcriptional regulator, FadR family</fullName>
    </submittedName>
</protein>
<dbReference type="InterPro" id="IPR008920">
    <property type="entry name" value="TF_FadR/GntR_C"/>
</dbReference>
<dbReference type="GO" id="GO:0003677">
    <property type="term" value="F:DNA binding"/>
    <property type="evidence" value="ECO:0007669"/>
    <property type="project" value="UniProtKB-KW"/>
</dbReference>
<feature type="domain" description="HTH gntR-type" evidence="4">
    <location>
        <begin position="8"/>
        <end position="78"/>
    </location>
</feature>
<evidence type="ECO:0000256" key="3">
    <source>
        <dbReference type="ARBA" id="ARBA00023163"/>
    </source>
</evidence>
<evidence type="ECO:0000259" key="4">
    <source>
        <dbReference type="PROSITE" id="PS50949"/>
    </source>
</evidence>
<dbReference type="SUPFAM" id="SSF48008">
    <property type="entry name" value="GntR ligand-binding domain-like"/>
    <property type="match status" value="1"/>
</dbReference>
<dbReference type="EMBL" id="FONR01000047">
    <property type="protein sequence ID" value="SFH12623.1"/>
    <property type="molecule type" value="Genomic_DNA"/>
</dbReference>
<dbReference type="InterPro" id="IPR036390">
    <property type="entry name" value="WH_DNA-bd_sf"/>
</dbReference>